<dbReference type="AlphaFoldDB" id="A0AAN5I0H8"/>
<evidence type="ECO:0000256" key="5">
    <source>
        <dbReference type="ARBA" id="ARBA00023125"/>
    </source>
</evidence>
<evidence type="ECO:0000256" key="4">
    <source>
        <dbReference type="ARBA" id="ARBA00023015"/>
    </source>
</evidence>
<keyword evidence="4" id="KW-0805">Transcription regulation</keyword>
<evidence type="ECO:0000256" key="3">
    <source>
        <dbReference type="ARBA" id="ARBA00022833"/>
    </source>
</evidence>
<keyword evidence="7" id="KW-0675">Receptor</keyword>
<reference evidence="11" key="1">
    <citation type="submission" date="2022-10" db="EMBL/GenBank/DDBJ databases">
        <title>Genome assembly of Pristionchus species.</title>
        <authorList>
            <person name="Yoshida K."/>
            <person name="Sommer R.J."/>
        </authorList>
    </citation>
    <scope>NUCLEOTIDE SEQUENCE [LARGE SCALE GENOMIC DNA]</scope>
    <source>
        <strain evidence="11">RS5460</strain>
    </source>
</reference>
<evidence type="ECO:0000256" key="8">
    <source>
        <dbReference type="ARBA" id="ARBA00023242"/>
    </source>
</evidence>
<dbReference type="PANTHER" id="PTHR46011:SF6">
    <property type="entry name" value="HIGH ZINC ACTIVATED NUCLEAR RECEPTOR PROTEIN"/>
    <property type="match status" value="1"/>
</dbReference>
<evidence type="ECO:0000313" key="10">
    <source>
        <dbReference type="EMBL" id="GMR47235.1"/>
    </source>
</evidence>
<dbReference type="PROSITE" id="PS51030">
    <property type="entry name" value="NUCLEAR_REC_DBD_2"/>
    <property type="match status" value="1"/>
</dbReference>
<keyword evidence="2" id="KW-0863">Zinc-finger</keyword>
<evidence type="ECO:0000256" key="1">
    <source>
        <dbReference type="ARBA" id="ARBA00022723"/>
    </source>
</evidence>
<evidence type="ECO:0000256" key="6">
    <source>
        <dbReference type="ARBA" id="ARBA00023163"/>
    </source>
</evidence>
<name>A0AAN5I0H8_9BILA</name>
<feature type="domain" description="Nuclear receptor" evidence="9">
    <location>
        <begin position="14"/>
        <end position="90"/>
    </location>
</feature>
<sequence length="237" mass="27495">HSLTCPSTDQMEESRSCLVCSKSILSIHLGIDICRACASFFKRAKKTGKVYPCRQGTGKCQISRESKFTCRRCRFDQCVSVGAVYDGPMRVRANPPAPHLERIEKEFKLMIKRRRIREEEFMKSFPHNVKIPHPKETIYVMSAVSSVDLYLITSEESMTFIDKVFPVLNRLSAPDKDSLCKDYIVKLHIIVSYYLTQKLFGDLDKKMMSSVVTCYDTEIPFDYYYPEDKGNKEFFER</sequence>
<keyword evidence="6" id="KW-0804">Transcription</keyword>
<keyword evidence="3" id="KW-0862">Zinc</keyword>
<keyword evidence="5" id="KW-0238">DNA-binding</keyword>
<dbReference type="EMBL" id="BTRK01000004">
    <property type="protein sequence ID" value="GMR47235.1"/>
    <property type="molecule type" value="Genomic_DNA"/>
</dbReference>
<proteinExistence type="predicted"/>
<dbReference type="GO" id="GO:0043565">
    <property type="term" value="F:sequence-specific DNA binding"/>
    <property type="evidence" value="ECO:0007669"/>
    <property type="project" value="InterPro"/>
</dbReference>
<keyword evidence="1" id="KW-0479">Metal-binding</keyword>
<comment type="caution">
    <text evidence="10">The sequence shown here is derived from an EMBL/GenBank/DDBJ whole genome shotgun (WGS) entry which is preliminary data.</text>
</comment>
<evidence type="ECO:0000256" key="7">
    <source>
        <dbReference type="ARBA" id="ARBA00023170"/>
    </source>
</evidence>
<dbReference type="PANTHER" id="PTHR46011">
    <property type="entry name" value="NUCLEAR HORMONE RECEPTOR FAMILY MEMBER NHR-86-RELATED"/>
    <property type="match status" value="1"/>
</dbReference>
<evidence type="ECO:0000313" key="11">
    <source>
        <dbReference type="Proteomes" id="UP001328107"/>
    </source>
</evidence>
<dbReference type="InterPro" id="IPR013088">
    <property type="entry name" value="Znf_NHR/GATA"/>
</dbReference>
<dbReference type="Proteomes" id="UP001328107">
    <property type="component" value="Unassembled WGS sequence"/>
</dbReference>
<gene>
    <name evidence="10" type="ORF">PMAYCL1PPCAC_17430</name>
</gene>
<keyword evidence="11" id="KW-1185">Reference proteome</keyword>
<dbReference type="GO" id="GO:0003700">
    <property type="term" value="F:DNA-binding transcription factor activity"/>
    <property type="evidence" value="ECO:0007669"/>
    <property type="project" value="InterPro"/>
</dbReference>
<dbReference type="SMART" id="SM00399">
    <property type="entry name" value="ZnF_C4"/>
    <property type="match status" value="1"/>
</dbReference>
<dbReference type="SUPFAM" id="SSF57716">
    <property type="entry name" value="Glucocorticoid receptor-like (DNA-binding domain)"/>
    <property type="match status" value="1"/>
</dbReference>
<feature type="non-terminal residue" evidence="10">
    <location>
        <position position="1"/>
    </location>
</feature>
<accession>A0AAN5I0H8</accession>
<dbReference type="GO" id="GO:0008270">
    <property type="term" value="F:zinc ion binding"/>
    <property type="evidence" value="ECO:0007669"/>
    <property type="project" value="UniProtKB-KW"/>
</dbReference>
<evidence type="ECO:0000259" key="9">
    <source>
        <dbReference type="PROSITE" id="PS51030"/>
    </source>
</evidence>
<evidence type="ECO:0000256" key="2">
    <source>
        <dbReference type="ARBA" id="ARBA00022771"/>
    </source>
</evidence>
<organism evidence="10 11">
    <name type="scientific">Pristionchus mayeri</name>
    <dbReference type="NCBI Taxonomy" id="1317129"/>
    <lineage>
        <taxon>Eukaryota</taxon>
        <taxon>Metazoa</taxon>
        <taxon>Ecdysozoa</taxon>
        <taxon>Nematoda</taxon>
        <taxon>Chromadorea</taxon>
        <taxon>Rhabditida</taxon>
        <taxon>Rhabditina</taxon>
        <taxon>Diplogasteromorpha</taxon>
        <taxon>Diplogasteroidea</taxon>
        <taxon>Neodiplogasteridae</taxon>
        <taxon>Pristionchus</taxon>
    </lineage>
</organism>
<dbReference type="InterPro" id="IPR001628">
    <property type="entry name" value="Znf_hrmn_rcpt"/>
</dbReference>
<dbReference type="GO" id="GO:0005634">
    <property type="term" value="C:nucleus"/>
    <property type="evidence" value="ECO:0007669"/>
    <property type="project" value="TreeGrafter"/>
</dbReference>
<dbReference type="Gene3D" id="3.30.50.10">
    <property type="entry name" value="Erythroid Transcription Factor GATA-1, subunit A"/>
    <property type="match status" value="1"/>
</dbReference>
<keyword evidence="8" id="KW-0539">Nucleus</keyword>
<dbReference type="PRINTS" id="PR00047">
    <property type="entry name" value="STROIDFINGER"/>
</dbReference>
<protein>
    <recommendedName>
        <fullName evidence="9">Nuclear receptor domain-containing protein</fullName>
    </recommendedName>
</protein>
<dbReference type="Pfam" id="PF00105">
    <property type="entry name" value="zf-C4"/>
    <property type="match status" value="1"/>
</dbReference>